<dbReference type="STRING" id="145388.A0A0D2KAJ0"/>
<evidence type="ECO:0000256" key="1">
    <source>
        <dbReference type="PROSITE-ProRule" id="PRU00076"/>
    </source>
</evidence>
<dbReference type="Proteomes" id="UP000054498">
    <property type="component" value="Unassembled WGS sequence"/>
</dbReference>
<dbReference type="OrthoDB" id="10045365at2759"/>
<dbReference type="EMBL" id="KK100276">
    <property type="protein sequence ID" value="KIZ07278.1"/>
    <property type="molecule type" value="Genomic_DNA"/>
</dbReference>
<dbReference type="Gene3D" id="2.10.25.10">
    <property type="entry name" value="Laminin"/>
    <property type="match status" value="1"/>
</dbReference>
<evidence type="ECO:0000256" key="2">
    <source>
        <dbReference type="SAM" id="SignalP"/>
    </source>
</evidence>
<name>A0A0D2KAJ0_9CHLO</name>
<dbReference type="Pfam" id="PF17963">
    <property type="entry name" value="Big_9"/>
    <property type="match status" value="1"/>
</dbReference>
<organism evidence="4 5">
    <name type="scientific">Monoraphidium neglectum</name>
    <dbReference type="NCBI Taxonomy" id="145388"/>
    <lineage>
        <taxon>Eukaryota</taxon>
        <taxon>Viridiplantae</taxon>
        <taxon>Chlorophyta</taxon>
        <taxon>core chlorophytes</taxon>
        <taxon>Chlorophyceae</taxon>
        <taxon>CS clade</taxon>
        <taxon>Sphaeropleales</taxon>
        <taxon>Selenastraceae</taxon>
        <taxon>Monoraphidium</taxon>
    </lineage>
</organism>
<dbReference type="AlphaFoldDB" id="A0A0D2KAJ0"/>
<feature type="signal peptide" evidence="2">
    <location>
        <begin position="1"/>
        <end position="24"/>
    </location>
</feature>
<dbReference type="PROSITE" id="PS50026">
    <property type="entry name" value="EGF_3"/>
    <property type="match status" value="2"/>
</dbReference>
<dbReference type="InterPro" id="IPR000742">
    <property type="entry name" value="EGF"/>
</dbReference>
<feature type="domain" description="EGF-like" evidence="3">
    <location>
        <begin position="513"/>
        <end position="546"/>
    </location>
</feature>
<evidence type="ECO:0000313" key="5">
    <source>
        <dbReference type="Proteomes" id="UP000054498"/>
    </source>
</evidence>
<comment type="caution">
    <text evidence="1">Lacks conserved residue(s) required for the propagation of feature annotation.</text>
</comment>
<proteinExistence type="predicted"/>
<keyword evidence="5" id="KW-1185">Reference proteome</keyword>
<sequence>MARHPMASAVVLAVLLLAAPLAAASIDGERTGRELQQLGGLTGGLGGLTSGLTNGTGGSLLGGLLNTVAGILNALLGTTLGVTNGSVANPVGGLLGGLLGGSSGGLLGGTSGGLLGGLLGGTSSGGLLSGVLGTVTGLLGSNPTGLLNTLTGLTGGGLLGGVTGTSGATGGLLSGLTGGLAGGLVGGVTDVLGNILSGSTSGLLSGTVGGLPLVGGLFGSKSGLPVLGGLFNSTQLSKSGLPIVGSLLGNVPVIGNGGLLTNILGLASGDLLGGGGLNAVLNGVLNNAVGPVLETAAGLLPGVTNAVPLVTNLLGGNQSFILAPTDVSFIGGKGALLSSVLSLNPNALLSVVGITKLPDIGNITVGIDGSFLYNGPNLNGSVSVCIQVTDLLSTAPICIDLIRNLQIPAVGGILPLVFSNKTVIDLKGGTNFTGNLLSGVISPNLNLGGILSVAGLGLLPDVGTININKDGTFTFNGILNGTTMFCAVVTDTLSTLPLCQTISNLLPALPEIPLPVCLPGCLNGGVCNGLLSCDCTGTGFTDKICSTPVVCTPGLCKNGGVCTSNNTCNCDRTGFTGPTCTGPPPAPAGTTPDVTFICPLGFAGNTTFTSLVTNGTLAKNLLIQLSVTDPAPPAPTAGDDTFNCPFNADCVIAAPGVLANDATTNPGGKVVVVSNTGNVTVTPAGAITLKLVPGFAGNVVFNYTINDGVSIKPVTAKATLVVPSSGGGGGGSGGGDGGGGAGGAGGVTAVANSFLLLVPADGTANNARCPDPTPGLAEIVNAAVAKIKTVPGLTSVTGAFSKCDLLDQGKVLVTIIYTITAPTAAPINTALAGINSPPVVGTAAAGDNICTSSLLGSLCNGTVFTGLRVTDGCATTAQQTTKLPKFNVTHIPANYPFSVGFAAKVCVPKPSRSNPLRCTNKFLTAGAATATCNNGTLGLEFESVQRFVIGRQHTIVATCSKSRFTDISSCATASDSTVSPTLSGGVTITNKDFDAGCVCKSTGRKPVLNLITTDVLVGQQCLA</sequence>
<gene>
    <name evidence="4" type="ORF">MNEG_0673</name>
</gene>
<accession>A0A0D2KAJ0</accession>
<keyword evidence="1" id="KW-1015">Disulfide bond</keyword>
<feature type="disulfide bond" evidence="1">
    <location>
        <begin position="517"/>
        <end position="527"/>
    </location>
</feature>
<dbReference type="SMART" id="SM00181">
    <property type="entry name" value="EGF"/>
    <property type="match status" value="2"/>
</dbReference>
<dbReference type="GeneID" id="25726791"/>
<protein>
    <recommendedName>
        <fullName evidence="3">EGF-like domain-containing protein</fullName>
    </recommendedName>
</protein>
<evidence type="ECO:0000313" key="4">
    <source>
        <dbReference type="EMBL" id="KIZ07278.1"/>
    </source>
</evidence>
<dbReference type="RefSeq" id="XP_013906297.1">
    <property type="nucleotide sequence ID" value="XM_014050843.1"/>
</dbReference>
<keyword evidence="2" id="KW-0732">Signal</keyword>
<reference evidence="4 5" key="1">
    <citation type="journal article" date="2013" name="BMC Genomics">
        <title>Reconstruction of the lipid metabolism for the microalga Monoraphidium neglectum from its genome sequence reveals characteristics suitable for biofuel production.</title>
        <authorList>
            <person name="Bogen C."/>
            <person name="Al-Dilaimi A."/>
            <person name="Albersmeier A."/>
            <person name="Wichmann J."/>
            <person name="Grundmann M."/>
            <person name="Rupp O."/>
            <person name="Lauersen K.J."/>
            <person name="Blifernez-Klassen O."/>
            <person name="Kalinowski J."/>
            <person name="Goesmann A."/>
            <person name="Mussgnug J.H."/>
            <person name="Kruse O."/>
        </authorList>
    </citation>
    <scope>NUCLEOTIDE SEQUENCE [LARGE SCALE GENOMIC DNA]</scope>
    <source>
        <strain evidence="4 5">SAG 48.87</strain>
    </source>
</reference>
<keyword evidence="1" id="KW-0245">EGF-like domain</keyword>
<feature type="domain" description="EGF-like" evidence="3">
    <location>
        <begin position="547"/>
        <end position="581"/>
    </location>
</feature>
<evidence type="ECO:0000259" key="3">
    <source>
        <dbReference type="PROSITE" id="PS50026"/>
    </source>
</evidence>
<dbReference type="KEGG" id="mng:MNEG_0673"/>
<feature type="chain" id="PRO_5002262545" description="EGF-like domain-containing protein" evidence="2">
    <location>
        <begin position="25"/>
        <end position="1023"/>
    </location>
</feature>